<dbReference type="OMA" id="ECENANW"/>
<keyword evidence="2 5" id="KW-0768">Sushi</keyword>
<proteinExistence type="predicted"/>
<evidence type="ECO:0000313" key="8">
    <source>
        <dbReference type="Ensembl" id="ENSSFAP00005028458.1"/>
    </source>
</evidence>
<dbReference type="PANTHER" id="PTHR45785">
    <property type="entry name" value="COMPLEMENT FACTOR H-RELATED"/>
    <property type="match status" value="1"/>
</dbReference>
<dbReference type="SUPFAM" id="SSF57535">
    <property type="entry name" value="Complement control module/SCR domain"/>
    <property type="match status" value="4"/>
</dbReference>
<dbReference type="PROSITE" id="PS50923">
    <property type="entry name" value="SUSHI"/>
    <property type="match status" value="3"/>
</dbReference>
<keyword evidence="9" id="KW-1185">Reference proteome</keyword>
<evidence type="ECO:0000256" key="2">
    <source>
        <dbReference type="ARBA" id="ARBA00022659"/>
    </source>
</evidence>
<evidence type="ECO:0000256" key="6">
    <source>
        <dbReference type="SAM" id="SignalP"/>
    </source>
</evidence>
<feature type="domain" description="Sushi" evidence="7">
    <location>
        <begin position="37"/>
        <end position="96"/>
    </location>
</feature>
<feature type="chain" id="PRO_5025672765" description="Sushi domain-containing protein" evidence="6">
    <location>
        <begin position="33"/>
        <end position="358"/>
    </location>
</feature>
<dbReference type="InterPro" id="IPR000436">
    <property type="entry name" value="Sushi_SCR_CCP_dom"/>
</dbReference>
<organism evidence="8 9">
    <name type="scientific">Salarias fasciatus</name>
    <name type="common">Jewelled blenny</name>
    <name type="synonym">Blennius fasciatus</name>
    <dbReference type="NCBI Taxonomy" id="181472"/>
    <lineage>
        <taxon>Eukaryota</taxon>
        <taxon>Metazoa</taxon>
        <taxon>Chordata</taxon>
        <taxon>Craniata</taxon>
        <taxon>Vertebrata</taxon>
        <taxon>Euteleostomi</taxon>
        <taxon>Actinopterygii</taxon>
        <taxon>Neopterygii</taxon>
        <taxon>Teleostei</taxon>
        <taxon>Neoteleostei</taxon>
        <taxon>Acanthomorphata</taxon>
        <taxon>Ovalentaria</taxon>
        <taxon>Blenniimorphae</taxon>
        <taxon>Blenniiformes</taxon>
        <taxon>Blennioidei</taxon>
        <taxon>Blenniidae</taxon>
        <taxon>Salariinae</taxon>
        <taxon>Salarias</taxon>
    </lineage>
</organism>
<keyword evidence="4 5" id="KW-1015">Disulfide bond</keyword>
<evidence type="ECO:0000256" key="3">
    <source>
        <dbReference type="ARBA" id="ARBA00022729"/>
    </source>
</evidence>
<comment type="subcellular location">
    <subcellularLocation>
        <location evidence="1">Virion</location>
    </subcellularLocation>
</comment>
<dbReference type="InParanoid" id="A0A672HGW1"/>
<evidence type="ECO:0000256" key="4">
    <source>
        <dbReference type="ARBA" id="ARBA00023157"/>
    </source>
</evidence>
<dbReference type="PANTHER" id="PTHR45785:SF2">
    <property type="entry name" value="COMPLEMENT FACTOR H-RELATED"/>
    <property type="match status" value="1"/>
</dbReference>
<dbReference type="InterPro" id="IPR035976">
    <property type="entry name" value="Sushi/SCR/CCP_sf"/>
</dbReference>
<feature type="domain" description="Sushi" evidence="7">
    <location>
        <begin position="159"/>
        <end position="221"/>
    </location>
</feature>
<feature type="signal peptide" evidence="6">
    <location>
        <begin position="1"/>
        <end position="32"/>
    </location>
</feature>
<feature type="disulfide bond" evidence="5">
    <location>
        <begin position="100"/>
        <end position="143"/>
    </location>
</feature>
<dbReference type="CDD" id="cd00033">
    <property type="entry name" value="CCP"/>
    <property type="match status" value="3"/>
</dbReference>
<reference evidence="8" key="3">
    <citation type="submission" date="2025-09" db="UniProtKB">
        <authorList>
            <consortium name="Ensembl"/>
        </authorList>
    </citation>
    <scope>IDENTIFICATION</scope>
</reference>
<dbReference type="Pfam" id="PF00084">
    <property type="entry name" value="Sushi"/>
    <property type="match status" value="4"/>
</dbReference>
<protein>
    <recommendedName>
        <fullName evidence="7">Sushi domain-containing protein</fullName>
    </recommendedName>
</protein>
<reference evidence="8" key="1">
    <citation type="submission" date="2019-06" db="EMBL/GenBank/DDBJ databases">
        <authorList>
            <consortium name="Wellcome Sanger Institute Data Sharing"/>
        </authorList>
    </citation>
    <scope>NUCLEOTIDE SEQUENCE [LARGE SCALE GENOMIC DNA]</scope>
</reference>
<dbReference type="SMART" id="SM00032">
    <property type="entry name" value="CCP"/>
    <property type="match status" value="4"/>
</dbReference>
<name>A0A672HGW1_SALFA</name>
<dbReference type="AlphaFoldDB" id="A0A672HGW1"/>
<evidence type="ECO:0000256" key="1">
    <source>
        <dbReference type="ARBA" id="ARBA00004328"/>
    </source>
</evidence>
<dbReference type="Ensembl" id="ENSSFAT00005029520.1">
    <property type="protein sequence ID" value="ENSSFAP00005028458.1"/>
    <property type="gene ID" value="ENSSFAG00005014524.1"/>
</dbReference>
<keyword evidence="3 6" id="KW-0732">Signal</keyword>
<evidence type="ECO:0000259" key="7">
    <source>
        <dbReference type="PROSITE" id="PS50923"/>
    </source>
</evidence>
<evidence type="ECO:0000313" key="9">
    <source>
        <dbReference type="Proteomes" id="UP000472267"/>
    </source>
</evidence>
<reference evidence="8" key="2">
    <citation type="submission" date="2025-08" db="UniProtKB">
        <authorList>
            <consortium name="Ensembl"/>
        </authorList>
    </citation>
    <scope>IDENTIFICATION</scope>
</reference>
<sequence>KLPLLCFGGDFLPDAMCRRFVLLLCLAGVLHAQTAARSCLPPSLDRGYFFPDQSVFHHGSTLTYACEEGHRPAAEGWWAEATCQHGGWAPPPRCIDENACLPPAVPNAGHTGDPPAWYEEGSEITVTCDEGFELRGRDASARCVSGGWTPLPACEERSGVCGEPPEVPHAVVVSGEYRAAFAAGSRVQYECEAGFTTEDGSARQTVVCEAGSWTKTPTCSEGCFLTVWFFQDFHRSPSESGSSKCGQIPVVANGVVVQTERLYFRFQCASYYKQVGSDTVRCYSDGSWSQEPTLNVGRKFLEDGCTSYKHYWVRTAKKTKLIHTQESLDWTSVYLIVVFAPPSFRVTAEGTFCCFWTA</sequence>
<accession>A0A672HGW1</accession>
<comment type="caution">
    <text evidence="5">Lacks conserved residue(s) required for the propagation of feature annotation.</text>
</comment>
<dbReference type="Proteomes" id="UP000472267">
    <property type="component" value="Chromosome 18"/>
</dbReference>
<dbReference type="Gene3D" id="2.10.70.10">
    <property type="entry name" value="Complement Module, domain 1"/>
    <property type="match status" value="4"/>
</dbReference>
<dbReference type="InterPro" id="IPR051503">
    <property type="entry name" value="ComplSys_Reg/VirEntry_Med"/>
</dbReference>
<feature type="domain" description="Sushi" evidence="7">
    <location>
        <begin position="98"/>
        <end position="156"/>
    </location>
</feature>
<evidence type="ECO:0000256" key="5">
    <source>
        <dbReference type="PROSITE-ProRule" id="PRU00302"/>
    </source>
</evidence>